<accession>A0ABS7QVU3</accession>
<evidence type="ECO:0000313" key="1">
    <source>
        <dbReference type="EMBL" id="MBY8887335.1"/>
    </source>
</evidence>
<sequence>MRDTLEITDELVRMQQAVDTAFAALGEWDGEERPDAPPSQWSAERRAEWEARWETYRRAVRDLGAHPVMRRAAAERIYGRMQSALRQAARRS</sequence>
<keyword evidence="2" id="KW-1185">Reference proteome</keyword>
<organism evidence="1 2">
    <name type="scientific">Streptantibioticus parmotrematis</name>
    <dbReference type="NCBI Taxonomy" id="2873249"/>
    <lineage>
        <taxon>Bacteria</taxon>
        <taxon>Bacillati</taxon>
        <taxon>Actinomycetota</taxon>
        <taxon>Actinomycetes</taxon>
        <taxon>Kitasatosporales</taxon>
        <taxon>Streptomycetaceae</taxon>
        <taxon>Streptantibioticus</taxon>
    </lineage>
</organism>
<gene>
    <name evidence="1" type="ORF">K7472_21190</name>
</gene>
<reference evidence="1 2" key="1">
    <citation type="submission" date="2021-08" db="EMBL/GenBank/DDBJ databases">
        <title>Streptomyces sp. PTM05 isolated from lichen.</title>
        <authorList>
            <person name="Somphong A."/>
            <person name="Phongsopitanun W."/>
            <person name="Tanasupawat S."/>
        </authorList>
    </citation>
    <scope>NUCLEOTIDE SEQUENCE [LARGE SCALE GENOMIC DNA]</scope>
    <source>
        <strain evidence="1 2">Ptm05</strain>
    </source>
</reference>
<dbReference type="Proteomes" id="UP001198565">
    <property type="component" value="Unassembled WGS sequence"/>
</dbReference>
<evidence type="ECO:0000313" key="2">
    <source>
        <dbReference type="Proteomes" id="UP001198565"/>
    </source>
</evidence>
<name>A0ABS7QVU3_9ACTN</name>
<protein>
    <submittedName>
        <fullName evidence="1">Uncharacterized protein</fullName>
    </submittedName>
</protein>
<comment type="caution">
    <text evidence="1">The sequence shown here is derived from an EMBL/GenBank/DDBJ whole genome shotgun (WGS) entry which is preliminary data.</text>
</comment>
<dbReference type="EMBL" id="JAINVZ010000015">
    <property type="protein sequence ID" value="MBY8887335.1"/>
    <property type="molecule type" value="Genomic_DNA"/>
</dbReference>
<dbReference type="RefSeq" id="WP_222980064.1">
    <property type="nucleotide sequence ID" value="NZ_JAINVZ010000015.1"/>
</dbReference>
<proteinExistence type="predicted"/>